<dbReference type="PROSITE" id="PS50885">
    <property type="entry name" value="HAMP"/>
    <property type="match status" value="1"/>
</dbReference>
<evidence type="ECO:0000256" key="4">
    <source>
        <dbReference type="ARBA" id="ARBA00022679"/>
    </source>
</evidence>
<dbReference type="GO" id="GO:0005886">
    <property type="term" value="C:plasma membrane"/>
    <property type="evidence" value="ECO:0007669"/>
    <property type="project" value="UniProtKB-SubCell"/>
</dbReference>
<dbReference type="InterPro" id="IPR003660">
    <property type="entry name" value="HAMP_dom"/>
</dbReference>
<comment type="caution">
    <text evidence="9">The sequence shown here is derived from an EMBL/GenBank/DDBJ whole genome shotgun (WGS) entry which is preliminary data.</text>
</comment>
<protein>
    <submittedName>
        <fullName evidence="9">HAMP domain-containing protein</fullName>
    </submittedName>
</protein>
<feature type="domain" description="HAMP" evidence="8">
    <location>
        <begin position="306"/>
        <end position="358"/>
    </location>
</feature>
<dbReference type="InterPro" id="IPR010559">
    <property type="entry name" value="Sig_transdc_His_kin_internal"/>
</dbReference>
<dbReference type="Gene3D" id="6.10.340.10">
    <property type="match status" value="1"/>
</dbReference>
<dbReference type="CDD" id="cd06225">
    <property type="entry name" value="HAMP"/>
    <property type="match status" value="1"/>
</dbReference>
<dbReference type="InterPro" id="IPR036890">
    <property type="entry name" value="HATPase_C_sf"/>
</dbReference>
<evidence type="ECO:0000313" key="9">
    <source>
        <dbReference type="EMBL" id="TDG00187.1"/>
    </source>
</evidence>
<accession>A0A4R5KWK8</accession>
<dbReference type="SUPFAM" id="SSF158472">
    <property type="entry name" value="HAMP domain-like"/>
    <property type="match status" value="1"/>
</dbReference>
<evidence type="ECO:0000256" key="2">
    <source>
        <dbReference type="ARBA" id="ARBA00022475"/>
    </source>
</evidence>
<dbReference type="PANTHER" id="PTHR34220:SF7">
    <property type="entry name" value="SENSOR HISTIDINE KINASE YPDA"/>
    <property type="match status" value="1"/>
</dbReference>
<evidence type="ECO:0000256" key="5">
    <source>
        <dbReference type="ARBA" id="ARBA00022777"/>
    </source>
</evidence>
<keyword evidence="10" id="KW-1185">Reference proteome</keyword>
<dbReference type="Gene3D" id="3.30.565.10">
    <property type="entry name" value="Histidine kinase-like ATPase, C-terminal domain"/>
    <property type="match status" value="1"/>
</dbReference>
<keyword evidence="5" id="KW-0418">Kinase</keyword>
<feature type="transmembrane region" description="Helical" evidence="7">
    <location>
        <begin position="285"/>
        <end position="305"/>
    </location>
</feature>
<dbReference type="SMART" id="SM00304">
    <property type="entry name" value="HAMP"/>
    <property type="match status" value="1"/>
</dbReference>
<gene>
    <name evidence="9" type="ORF">E1757_00640</name>
</gene>
<comment type="subcellular location">
    <subcellularLocation>
        <location evidence="1">Cell membrane</location>
        <topology evidence="1">Multi-pass membrane protein</topology>
    </subcellularLocation>
</comment>
<evidence type="ECO:0000256" key="3">
    <source>
        <dbReference type="ARBA" id="ARBA00022553"/>
    </source>
</evidence>
<dbReference type="Pfam" id="PF02518">
    <property type="entry name" value="HATPase_c"/>
    <property type="match status" value="1"/>
</dbReference>
<dbReference type="InterPro" id="IPR003594">
    <property type="entry name" value="HATPase_dom"/>
</dbReference>
<dbReference type="InterPro" id="IPR050640">
    <property type="entry name" value="Bact_2-comp_sensor_kinase"/>
</dbReference>
<dbReference type="GO" id="GO:0000155">
    <property type="term" value="F:phosphorelay sensor kinase activity"/>
    <property type="evidence" value="ECO:0007669"/>
    <property type="project" value="InterPro"/>
</dbReference>
<dbReference type="SUPFAM" id="SSF55874">
    <property type="entry name" value="ATPase domain of HSP90 chaperone/DNA topoisomerase II/histidine kinase"/>
    <property type="match status" value="1"/>
</dbReference>
<keyword evidence="2" id="KW-1003">Cell membrane</keyword>
<keyword evidence="6 7" id="KW-0472">Membrane</keyword>
<dbReference type="RefSeq" id="WP_133224883.1">
    <property type="nucleotide sequence ID" value="NZ_SMRT01000001.1"/>
</dbReference>
<evidence type="ECO:0000256" key="6">
    <source>
        <dbReference type="ARBA" id="ARBA00023136"/>
    </source>
</evidence>
<evidence type="ECO:0000256" key="1">
    <source>
        <dbReference type="ARBA" id="ARBA00004651"/>
    </source>
</evidence>
<evidence type="ECO:0000256" key="7">
    <source>
        <dbReference type="SAM" id="Phobius"/>
    </source>
</evidence>
<keyword evidence="4" id="KW-0808">Transferase</keyword>
<keyword evidence="7" id="KW-1133">Transmembrane helix</keyword>
<dbReference type="AlphaFoldDB" id="A0A4R5KWK8"/>
<dbReference type="EMBL" id="SMRT01000001">
    <property type="protein sequence ID" value="TDG00187.1"/>
    <property type="molecule type" value="Genomic_DNA"/>
</dbReference>
<dbReference type="Proteomes" id="UP000295636">
    <property type="component" value="Unassembled WGS sequence"/>
</dbReference>
<proteinExistence type="predicted"/>
<evidence type="ECO:0000259" key="8">
    <source>
        <dbReference type="PROSITE" id="PS50885"/>
    </source>
</evidence>
<reference evidence="9 10" key="1">
    <citation type="submission" date="2019-03" db="EMBL/GenBank/DDBJ databases">
        <title>This is whole genome sequence of Paenibacillus sp MS74 strain.</title>
        <authorList>
            <person name="Trinh H.N."/>
        </authorList>
    </citation>
    <scope>NUCLEOTIDE SEQUENCE [LARGE SCALE GENOMIC DNA]</scope>
    <source>
        <strain evidence="9 10">MS74</strain>
    </source>
</reference>
<feature type="transmembrane region" description="Helical" evidence="7">
    <location>
        <begin position="12"/>
        <end position="29"/>
    </location>
</feature>
<dbReference type="Pfam" id="PF06580">
    <property type="entry name" value="His_kinase"/>
    <property type="match status" value="1"/>
</dbReference>
<sequence length="581" mass="66583">MPYRWTTYKKIILLILLLLIPAVILYSYSHVTSVTVIEKEIQEASLKRLFILSSQMDNTMQQLSILSIIVSKDPAIKQLNDSGADQLDAIKQLELQESLVRKLGLLSATSSWMNGISIYLPQLRQAYSNDYSGVYDPDYLQTHMTTSWNYYPANTGESYFSKFVLSPLISYTNPLDAESLIEVRFSKQNIVTLLSDFKNENKGEPFLYKAGSEALTSVGADADMVRRIAAHLDGQALGPDGHLLLKLNGEEYIVNYLRNNSLNWYLVDYMPLHQILYPIFQTRNMFYFAMGLLLALSAVVAFFLYKQVQAPIRMLLQGVQGIQRGKYSYRLNYKPRNEFEFLFYRFNEMAAEIQRLIETVYMENIRFREVKLKQLQSQINPHFLYNSLFFVKNMIAINDKSSATAMVLNLAQYYRYITKLESTLTTLKEEIKVVQSYLDIQNLRMERFHYEIDIPEAMLDSQIPRLLIQPIVENAIIHGIGGIEGYGIIAIAGIETDADYRIMIDDNGNGISEEQVKELRERISRPLDGESGCGLWNVHQRLLYQFNRQEGLQFYASPLGGLRVVLSWGKSVDGDGGNDNV</sequence>
<dbReference type="PANTHER" id="PTHR34220">
    <property type="entry name" value="SENSOR HISTIDINE KINASE YPDA"/>
    <property type="match status" value="1"/>
</dbReference>
<name>A0A4R5KWK8_9BACL</name>
<keyword evidence="3" id="KW-0597">Phosphoprotein</keyword>
<keyword evidence="7" id="KW-0812">Transmembrane</keyword>
<dbReference type="OrthoDB" id="2521939at2"/>
<evidence type="ECO:0000313" key="10">
    <source>
        <dbReference type="Proteomes" id="UP000295636"/>
    </source>
</evidence>
<organism evidence="9 10">
    <name type="scientific">Paenibacillus piri</name>
    <dbReference type="NCBI Taxonomy" id="2547395"/>
    <lineage>
        <taxon>Bacteria</taxon>
        <taxon>Bacillati</taxon>
        <taxon>Bacillota</taxon>
        <taxon>Bacilli</taxon>
        <taxon>Bacillales</taxon>
        <taxon>Paenibacillaceae</taxon>
        <taxon>Paenibacillus</taxon>
    </lineage>
</organism>